<evidence type="ECO:0000313" key="1">
    <source>
        <dbReference type="EMBL" id="QNO48280.1"/>
    </source>
</evidence>
<organism evidence="1">
    <name type="scientific">Candidatus Methanogaster sp. ANME-2c ERB4</name>
    <dbReference type="NCBI Taxonomy" id="2759911"/>
    <lineage>
        <taxon>Archaea</taxon>
        <taxon>Methanobacteriati</taxon>
        <taxon>Methanobacteriota</taxon>
        <taxon>Stenosarchaea group</taxon>
        <taxon>Methanomicrobia</taxon>
        <taxon>Methanosarcinales</taxon>
        <taxon>ANME-2 cluster</taxon>
        <taxon>Candidatus Methanogasteraceae</taxon>
        <taxon>Candidatus Methanogaster</taxon>
    </lineage>
</organism>
<dbReference type="AlphaFoldDB" id="A0A7G9YJU6"/>
<reference evidence="1" key="1">
    <citation type="submission" date="2020-06" db="EMBL/GenBank/DDBJ databases">
        <title>Unique genomic features of the anaerobic methanotrophic archaea.</title>
        <authorList>
            <person name="Chadwick G.L."/>
            <person name="Skennerton C.T."/>
            <person name="Laso-Perez R."/>
            <person name="Leu A.O."/>
            <person name="Speth D.R."/>
            <person name="Yu H."/>
            <person name="Morgan-Lang C."/>
            <person name="Hatzenpichler R."/>
            <person name="Goudeau D."/>
            <person name="Malmstrom R."/>
            <person name="Brazelton W.J."/>
            <person name="Woyke T."/>
            <person name="Hallam S.J."/>
            <person name="Tyson G.W."/>
            <person name="Wegener G."/>
            <person name="Boetius A."/>
            <person name="Orphan V."/>
        </authorList>
    </citation>
    <scope>NUCLEOTIDE SEQUENCE</scope>
</reference>
<name>A0A7G9YJU6_9EURY</name>
<sequence>MGNCIHQHFPDGDFRVLGDILPAHSPNPSSHARIAADEPGNFIHSVKDASFDIQTVNKIRSVRSPESGTTYTRIRKETFPDFVTTKQNNAAFRDGQFPGIWHQHAHGFEFTFINNAPD</sequence>
<proteinExistence type="predicted"/>
<gene>
    <name evidence="1" type="ORF">NDNLHAIA_00009</name>
</gene>
<protein>
    <submittedName>
        <fullName evidence="1">Uncharacterized protein</fullName>
    </submittedName>
</protein>
<dbReference type="EMBL" id="MT631317">
    <property type="protein sequence ID" value="QNO48280.1"/>
    <property type="molecule type" value="Genomic_DNA"/>
</dbReference>
<accession>A0A7G9YJU6</accession>